<dbReference type="PANTHER" id="PTHR30118:SF6">
    <property type="entry name" value="HTH-TYPE TRANSCRIPTIONAL REGULATOR LEUO"/>
    <property type="match status" value="1"/>
</dbReference>
<dbReference type="SUPFAM" id="SSF46785">
    <property type="entry name" value="Winged helix' DNA-binding domain"/>
    <property type="match status" value="1"/>
</dbReference>
<keyword evidence="2" id="KW-0805">Transcription regulation</keyword>
<dbReference type="InterPro" id="IPR000847">
    <property type="entry name" value="LysR_HTH_N"/>
</dbReference>
<proteinExistence type="inferred from homology"/>
<dbReference type="InterPro" id="IPR036388">
    <property type="entry name" value="WH-like_DNA-bd_sf"/>
</dbReference>
<feature type="domain" description="HTH lysR-type" evidence="5">
    <location>
        <begin position="10"/>
        <end position="67"/>
    </location>
</feature>
<accession>A0A7V8FQ82</accession>
<evidence type="ECO:0000256" key="2">
    <source>
        <dbReference type="ARBA" id="ARBA00023015"/>
    </source>
</evidence>
<evidence type="ECO:0000256" key="1">
    <source>
        <dbReference type="ARBA" id="ARBA00009437"/>
    </source>
</evidence>
<name>A0A7V8FQ82_9BURK</name>
<dbReference type="EMBL" id="WNDQ01000013">
    <property type="protein sequence ID" value="KAF1022261.1"/>
    <property type="molecule type" value="Genomic_DNA"/>
</dbReference>
<dbReference type="AlphaFoldDB" id="A0A7V8FQ82"/>
<dbReference type="InterPro" id="IPR036390">
    <property type="entry name" value="WH_DNA-bd_sf"/>
</dbReference>
<dbReference type="GO" id="GO:0003700">
    <property type="term" value="F:DNA-binding transcription factor activity"/>
    <property type="evidence" value="ECO:0007669"/>
    <property type="project" value="InterPro"/>
</dbReference>
<dbReference type="Pfam" id="PF00126">
    <property type="entry name" value="HTH_1"/>
    <property type="match status" value="1"/>
</dbReference>
<comment type="similarity">
    <text evidence="1">Belongs to the LysR transcriptional regulatory family.</text>
</comment>
<gene>
    <name evidence="6" type="primary">nodD2</name>
    <name evidence="6" type="ORF">GAK30_01232</name>
</gene>
<protein>
    <submittedName>
        <fullName evidence="6">Nodulation protein D 2</fullName>
    </submittedName>
</protein>
<comment type="caution">
    <text evidence="6">The sequence shown here is derived from an EMBL/GenBank/DDBJ whole genome shotgun (WGS) entry which is preliminary data.</text>
</comment>
<evidence type="ECO:0000313" key="6">
    <source>
        <dbReference type="EMBL" id="KAF1022261.1"/>
    </source>
</evidence>
<dbReference type="GO" id="GO:0003677">
    <property type="term" value="F:DNA binding"/>
    <property type="evidence" value="ECO:0007669"/>
    <property type="project" value="UniProtKB-KW"/>
</dbReference>
<evidence type="ECO:0000259" key="5">
    <source>
        <dbReference type="PROSITE" id="PS50931"/>
    </source>
</evidence>
<dbReference type="InterPro" id="IPR005119">
    <property type="entry name" value="LysR_subst-bd"/>
</dbReference>
<organism evidence="6 7">
    <name type="scientific">Paracidovorax wautersii</name>
    <dbReference type="NCBI Taxonomy" id="1177982"/>
    <lineage>
        <taxon>Bacteria</taxon>
        <taxon>Pseudomonadati</taxon>
        <taxon>Pseudomonadota</taxon>
        <taxon>Betaproteobacteria</taxon>
        <taxon>Burkholderiales</taxon>
        <taxon>Comamonadaceae</taxon>
        <taxon>Paracidovorax</taxon>
    </lineage>
</organism>
<evidence type="ECO:0000313" key="7">
    <source>
        <dbReference type="Proteomes" id="UP000461670"/>
    </source>
</evidence>
<dbReference type="InterPro" id="IPR050389">
    <property type="entry name" value="LysR-type_TF"/>
</dbReference>
<keyword evidence="3" id="KW-0238">DNA-binding</keyword>
<dbReference type="PRINTS" id="PR00039">
    <property type="entry name" value="HTHLYSR"/>
</dbReference>
<dbReference type="Gene3D" id="3.40.190.10">
    <property type="entry name" value="Periplasmic binding protein-like II"/>
    <property type="match status" value="2"/>
</dbReference>
<dbReference type="Gene3D" id="1.10.10.10">
    <property type="entry name" value="Winged helix-like DNA-binding domain superfamily/Winged helix DNA-binding domain"/>
    <property type="match status" value="1"/>
</dbReference>
<evidence type="ECO:0000256" key="3">
    <source>
        <dbReference type="ARBA" id="ARBA00023125"/>
    </source>
</evidence>
<keyword evidence="4" id="KW-0804">Transcription</keyword>
<dbReference type="Proteomes" id="UP000461670">
    <property type="component" value="Unassembled WGS sequence"/>
</dbReference>
<dbReference type="PROSITE" id="PS50931">
    <property type="entry name" value="HTH_LYSR"/>
    <property type="match status" value="1"/>
</dbReference>
<dbReference type="SUPFAM" id="SSF53850">
    <property type="entry name" value="Periplasmic binding protein-like II"/>
    <property type="match status" value="1"/>
</dbReference>
<dbReference type="PANTHER" id="PTHR30118">
    <property type="entry name" value="HTH-TYPE TRANSCRIPTIONAL REGULATOR LEUO-RELATED"/>
    <property type="match status" value="1"/>
</dbReference>
<dbReference type="Pfam" id="PF03466">
    <property type="entry name" value="LysR_substrate"/>
    <property type="match status" value="1"/>
</dbReference>
<reference evidence="7" key="1">
    <citation type="journal article" date="2020" name="MBio">
        <title>Horizontal gene transfer to a defensive symbiont with a reduced genome amongst a multipartite beetle microbiome.</title>
        <authorList>
            <person name="Waterworth S.C."/>
            <person name="Florez L.V."/>
            <person name="Rees E.R."/>
            <person name="Hertweck C."/>
            <person name="Kaltenpoth M."/>
            <person name="Kwan J.C."/>
        </authorList>
    </citation>
    <scope>NUCLEOTIDE SEQUENCE [LARGE SCALE GENOMIC DNA]</scope>
</reference>
<sequence length="327" mass="36448">MRDQALFDKIDLHLIRVLHTVMTERSVSRAAVKLGMHQPAVSAALKRLREFAGDPLLVRSGAHMVPTDVGLRMVEPAASILRAAEGLFTDVRRFDARSAQRTFRVAASDYLDPLFLPRLMVRLRQEAPQCAVEFYPLSAETSYRQQLEQGDVDVVIGNWPSPSEDLHMGRLFGDEVVCLVSQRHPAVRRGWTPEQWLTAEHLAPTPLHPGAKGFIDDHLAAQGLTRHIAARCAHFGQIPAMVADSLLVLTTGRQYCERFAATLPLAILPCPVPLPRMMYYQLWHARAHQSDAVRWLRDTIKSVAAGLRAAEPAARRRRAAETDAAPT</sequence>
<evidence type="ECO:0000256" key="4">
    <source>
        <dbReference type="ARBA" id="ARBA00023163"/>
    </source>
</evidence>